<sequence length="74" mass="7782">MVDGIEADGAGWQTIAPTVPLNKELESLMEFLVHQKPALASGDREFNGADSGVCVLVIAAADEGADYCRADSDE</sequence>
<evidence type="ECO:0000313" key="1">
    <source>
        <dbReference type="EMBL" id="GMF48034.1"/>
    </source>
</evidence>
<gene>
    <name evidence="1" type="ORF">Pfra01_001837600</name>
</gene>
<organism evidence="1 2">
    <name type="scientific">Phytophthora fragariaefolia</name>
    <dbReference type="NCBI Taxonomy" id="1490495"/>
    <lineage>
        <taxon>Eukaryota</taxon>
        <taxon>Sar</taxon>
        <taxon>Stramenopiles</taxon>
        <taxon>Oomycota</taxon>
        <taxon>Peronosporomycetes</taxon>
        <taxon>Peronosporales</taxon>
        <taxon>Peronosporaceae</taxon>
        <taxon>Phytophthora</taxon>
    </lineage>
</organism>
<comment type="caution">
    <text evidence="1">The sequence shown here is derived from an EMBL/GenBank/DDBJ whole genome shotgun (WGS) entry which is preliminary data.</text>
</comment>
<protein>
    <submittedName>
        <fullName evidence="1">Unnamed protein product</fullName>
    </submittedName>
</protein>
<dbReference type="Proteomes" id="UP001165121">
    <property type="component" value="Unassembled WGS sequence"/>
</dbReference>
<evidence type="ECO:0000313" key="2">
    <source>
        <dbReference type="Proteomes" id="UP001165121"/>
    </source>
</evidence>
<dbReference type="EMBL" id="BSXT01002266">
    <property type="protein sequence ID" value="GMF48034.1"/>
    <property type="molecule type" value="Genomic_DNA"/>
</dbReference>
<name>A0A9W6XVM1_9STRA</name>
<reference evidence="1" key="1">
    <citation type="submission" date="2023-04" db="EMBL/GenBank/DDBJ databases">
        <title>Phytophthora fragariaefolia NBRC 109709.</title>
        <authorList>
            <person name="Ichikawa N."/>
            <person name="Sato H."/>
            <person name="Tonouchi N."/>
        </authorList>
    </citation>
    <scope>NUCLEOTIDE SEQUENCE</scope>
    <source>
        <strain evidence="1">NBRC 109709</strain>
    </source>
</reference>
<proteinExistence type="predicted"/>
<keyword evidence="2" id="KW-1185">Reference proteome</keyword>
<dbReference type="AlphaFoldDB" id="A0A9W6XVM1"/>
<accession>A0A9W6XVM1</accession>
<dbReference type="OrthoDB" id="65904at2759"/>